<dbReference type="Pfam" id="PF13976">
    <property type="entry name" value="gag_pre-integrs"/>
    <property type="match status" value="1"/>
</dbReference>
<organism evidence="2 3">
    <name type="scientific">Phytophthora megakarya</name>
    <dbReference type="NCBI Taxonomy" id="4795"/>
    <lineage>
        <taxon>Eukaryota</taxon>
        <taxon>Sar</taxon>
        <taxon>Stramenopiles</taxon>
        <taxon>Oomycota</taxon>
        <taxon>Peronosporomycetes</taxon>
        <taxon>Peronosporales</taxon>
        <taxon>Peronosporaceae</taxon>
        <taxon>Phytophthora</taxon>
    </lineage>
</organism>
<dbReference type="OrthoDB" id="113784at2759"/>
<accession>A0A225W5S4</accession>
<name>A0A225W5S4_9STRA</name>
<feature type="domain" description="GAG-pre-integrase" evidence="1">
    <location>
        <begin position="24"/>
        <end position="78"/>
    </location>
</feature>
<proteinExistence type="predicted"/>
<reference evidence="3" key="1">
    <citation type="submission" date="2017-03" db="EMBL/GenBank/DDBJ databases">
        <title>Phytopthora megakarya and P. palmivora, two closely related causual agents of cacao black pod achieved similar genome size and gene model numbers by different mechanisms.</title>
        <authorList>
            <person name="Ali S."/>
            <person name="Shao J."/>
            <person name="Larry D.J."/>
            <person name="Kronmiller B."/>
            <person name="Shen D."/>
            <person name="Strem M.D."/>
            <person name="Melnick R.L."/>
            <person name="Guiltinan M.J."/>
            <person name="Tyler B.M."/>
            <person name="Meinhardt L.W."/>
            <person name="Bailey B.A."/>
        </authorList>
    </citation>
    <scope>NUCLEOTIDE SEQUENCE [LARGE SCALE GENOMIC DNA]</scope>
    <source>
        <strain evidence="3">zdho120</strain>
    </source>
</reference>
<dbReference type="InterPro" id="IPR025724">
    <property type="entry name" value="GAG-pre-integrase_dom"/>
</dbReference>
<sequence>MSWSILGNCGVYIVEYAKFWSGFKRKNYKLMMWHVRFTHHNVAAMKVMVQKEMVEGIKSLHLLNFRGQFRCITCQRATQKRMSYQRQEGKQQKDYYSR</sequence>
<evidence type="ECO:0000259" key="1">
    <source>
        <dbReference type="Pfam" id="PF13976"/>
    </source>
</evidence>
<keyword evidence="3" id="KW-1185">Reference proteome</keyword>
<dbReference type="EMBL" id="NBNE01001674">
    <property type="protein sequence ID" value="OWZ13091.1"/>
    <property type="molecule type" value="Genomic_DNA"/>
</dbReference>
<comment type="caution">
    <text evidence="2">The sequence shown here is derived from an EMBL/GenBank/DDBJ whole genome shotgun (WGS) entry which is preliminary data.</text>
</comment>
<protein>
    <recommendedName>
        <fullName evidence="1">GAG-pre-integrase domain-containing protein</fullName>
    </recommendedName>
</protein>
<dbReference type="AlphaFoldDB" id="A0A225W5S4"/>
<evidence type="ECO:0000313" key="2">
    <source>
        <dbReference type="EMBL" id="OWZ13091.1"/>
    </source>
</evidence>
<gene>
    <name evidence="2" type="ORF">PHMEG_00013652</name>
</gene>
<dbReference type="Proteomes" id="UP000198211">
    <property type="component" value="Unassembled WGS sequence"/>
</dbReference>
<evidence type="ECO:0000313" key="3">
    <source>
        <dbReference type="Proteomes" id="UP000198211"/>
    </source>
</evidence>